<evidence type="ECO:0000256" key="1">
    <source>
        <dbReference type="SAM" id="MobiDB-lite"/>
    </source>
</evidence>
<accession>A0A4C1YGX2</accession>
<reference evidence="2 3" key="1">
    <citation type="journal article" date="2019" name="Commun. Biol.">
        <title>The bagworm genome reveals a unique fibroin gene that provides high tensile strength.</title>
        <authorList>
            <person name="Kono N."/>
            <person name="Nakamura H."/>
            <person name="Ohtoshi R."/>
            <person name="Tomita M."/>
            <person name="Numata K."/>
            <person name="Arakawa K."/>
        </authorList>
    </citation>
    <scope>NUCLEOTIDE SEQUENCE [LARGE SCALE GENOMIC DNA]</scope>
</reference>
<dbReference type="Proteomes" id="UP000299102">
    <property type="component" value="Unassembled WGS sequence"/>
</dbReference>
<dbReference type="AlphaFoldDB" id="A0A4C1YGX2"/>
<name>A0A4C1YGX2_EUMVA</name>
<gene>
    <name evidence="2" type="ORF">EVAR_99221_1</name>
</gene>
<comment type="caution">
    <text evidence="2">The sequence shown here is derived from an EMBL/GenBank/DDBJ whole genome shotgun (WGS) entry which is preliminary data.</text>
</comment>
<feature type="region of interest" description="Disordered" evidence="1">
    <location>
        <begin position="103"/>
        <end position="137"/>
    </location>
</feature>
<organism evidence="2 3">
    <name type="scientific">Eumeta variegata</name>
    <name type="common">Bagworm moth</name>
    <name type="synonym">Eumeta japonica</name>
    <dbReference type="NCBI Taxonomy" id="151549"/>
    <lineage>
        <taxon>Eukaryota</taxon>
        <taxon>Metazoa</taxon>
        <taxon>Ecdysozoa</taxon>
        <taxon>Arthropoda</taxon>
        <taxon>Hexapoda</taxon>
        <taxon>Insecta</taxon>
        <taxon>Pterygota</taxon>
        <taxon>Neoptera</taxon>
        <taxon>Endopterygota</taxon>
        <taxon>Lepidoptera</taxon>
        <taxon>Glossata</taxon>
        <taxon>Ditrysia</taxon>
        <taxon>Tineoidea</taxon>
        <taxon>Psychidae</taxon>
        <taxon>Oiketicinae</taxon>
        <taxon>Eumeta</taxon>
    </lineage>
</organism>
<dbReference type="EMBL" id="BGZK01001255">
    <property type="protein sequence ID" value="GBP75621.1"/>
    <property type="molecule type" value="Genomic_DNA"/>
</dbReference>
<protein>
    <submittedName>
        <fullName evidence="2">Uncharacterized protein</fullName>
    </submittedName>
</protein>
<proteinExistence type="predicted"/>
<feature type="compositionally biased region" description="Basic and acidic residues" evidence="1">
    <location>
        <begin position="115"/>
        <end position="130"/>
    </location>
</feature>
<evidence type="ECO:0000313" key="3">
    <source>
        <dbReference type="Proteomes" id="UP000299102"/>
    </source>
</evidence>
<evidence type="ECO:0000313" key="2">
    <source>
        <dbReference type="EMBL" id="GBP75621.1"/>
    </source>
</evidence>
<sequence length="137" mass="15084">MLEAEETGGLEAGLDIQLKKGGVLSTASVQRFDIENQQVRVHFKNCDGDDLLTGVPLSSQYLVGTEVTAIIGNELFNEQCKGKLATKLPELLDAITVTQAGFEDRNVRKNPVQPPEEKQKGENNEKKIRDGDDEDQD</sequence>
<keyword evidence="3" id="KW-1185">Reference proteome</keyword>